<dbReference type="EMBL" id="PFUO01000111">
    <property type="protein sequence ID" value="PJB16186.1"/>
    <property type="molecule type" value="Genomic_DNA"/>
</dbReference>
<proteinExistence type="predicted"/>
<evidence type="ECO:0008006" key="3">
    <source>
        <dbReference type="Google" id="ProtNLM"/>
    </source>
</evidence>
<evidence type="ECO:0000313" key="1">
    <source>
        <dbReference type="EMBL" id="PJB16186.1"/>
    </source>
</evidence>
<evidence type="ECO:0000313" key="2">
    <source>
        <dbReference type="Proteomes" id="UP000230611"/>
    </source>
</evidence>
<dbReference type="Proteomes" id="UP000230611">
    <property type="component" value="Unassembled WGS sequence"/>
</dbReference>
<gene>
    <name evidence="1" type="ORF">CO116_02465</name>
</gene>
<accession>A0A2M8AF67</accession>
<reference evidence="2" key="1">
    <citation type="submission" date="2017-09" db="EMBL/GenBank/DDBJ databases">
        <title>Depth-based differentiation of microbial function through sediment-hosted aquifers and enrichment of novel symbionts in the deep terrestrial subsurface.</title>
        <authorList>
            <person name="Probst A.J."/>
            <person name="Ladd B."/>
            <person name="Jarett J.K."/>
            <person name="Geller-Mcgrath D.E."/>
            <person name="Sieber C.M.K."/>
            <person name="Emerson J.B."/>
            <person name="Anantharaman K."/>
            <person name="Thomas B.C."/>
            <person name="Malmstrom R."/>
            <person name="Stieglmeier M."/>
            <person name="Klingl A."/>
            <person name="Woyke T."/>
            <person name="Ryan C.M."/>
            <person name="Banfield J.F."/>
        </authorList>
    </citation>
    <scope>NUCLEOTIDE SEQUENCE [LARGE SCALE GENOMIC DNA]</scope>
</reference>
<organism evidence="1 2">
    <name type="scientific">Candidatus Falkowbacteria bacterium CG_4_9_14_3_um_filter_38_19</name>
    <dbReference type="NCBI Taxonomy" id="1974559"/>
    <lineage>
        <taxon>Bacteria</taxon>
        <taxon>Candidatus Falkowiibacteriota</taxon>
    </lineage>
</organism>
<dbReference type="AlphaFoldDB" id="A0A2M8AF67"/>
<comment type="caution">
    <text evidence="1">The sequence shown here is derived from an EMBL/GenBank/DDBJ whole genome shotgun (WGS) entry which is preliminary data.</text>
</comment>
<name>A0A2M8AF67_9BACT</name>
<sequence>MEKLMEKINKIPKGYFSFADLRKISALDDGSLRVAVSRLLKSGKIISLVKGIYSADLSKVSLERFAVENYAPSYLSFEWALGRFDILSQKTYGLTLATTRQTKKISAPAGVIIYRHVKPELFWGYKNENGCLIAEPEKAFLDLAYLSLNGYGKFDPTEMNLGLLNKKKIKAYLKKINSKRLVLLIGKLSFIGKK</sequence>
<protein>
    <recommendedName>
        <fullName evidence="3">AbiEi antitoxin C-terminal domain-containing protein</fullName>
    </recommendedName>
</protein>